<dbReference type="InterPro" id="IPR050438">
    <property type="entry name" value="LMW_PTPase"/>
</dbReference>
<dbReference type="InterPro" id="IPR036196">
    <property type="entry name" value="Ptyr_pPase_sf"/>
</dbReference>
<evidence type="ECO:0000256" key="1">
    <source>
        <dbReference type="ARBA" id="ARBA00011063"/>
    </source>
</evidence>
<evidence type="ECO:0000256" key="5">
    <source>
        <dbReference type="PIRSR" id="PIRSR617867-1"/>
    </source>
</evidence>
<dbReference type="PANTHER" id="PTHR11717">
    <property type="entry name" value="LOW MOLECULAR WEIGHT PROTEIN TYROSINE PHOSPHATASE"/>
    <property type="match status" value="1"/>
</dbReference>
<dbReference type="PANTHER" id="PTHR11717:SF7">
    <property type="entry name" value="LOW MOLECULAR WEIGHT PHOSPHOTYROSINE PROTEIN PHOSPHATASE"/>
    <property type="match status" value="1"/>
</dbReference>
<feature type="active site" description="Nucleophile" evidence="5">
    <location>
        <position position="16"/>
    </location>
</feature>
<dbReference type="Pfam" id="PF01451">
    <property type="entry name" value="LMWPc"/>
    <property type="match status" value="1"/>
</dbReference>
<evidence type="ECO:0000256" key="4">
    <source>
        <dbReference type="ARBA" id="ARBA00022912"/>
    </source>
</evidence>
<organism evidence="7 8">
    <name type="scientific">Blastococcus saxobsidens</name>
    <dbReference type="NCBI Taxonomy" id="138336"/>
    <lineage>
        <taxon>Bacteria</taxon>
        <taxon>Bacillati</taxon>
        <taxon>Actinomycetota</taxon>
        <taxon>Actinomycetes</taxon>
        <taxon>Geodermatophilales</taxon>
        <taxon>Geodermatophilaceae</taxon>
        <taxon>Blastococcus</taxon>
    </lineage>
</organism>
<dbReference type="InterPro" id="IPR023485">
    <property type="entry name" value="Ptyr_pPase"/>
</dbReference>
<evidence type="ECO:0000313" key="7">
    <source>
        <dbReference type="EMBL" id="RZU34133.1"/>
    </source>
</evidence>
<name>A0A4Q7YCA2_9ACTN</name>
<comment type="caution">
    <text evidence="7">The sequence shown here is derived from an EMBL/GenBank/DDBJ whole genome shotgun (WGS) entry which is preliminary data.</text>
</comment>
<proteinExistence type="inferred from homology"/>
<dbReference type="RefSeq" id="WP_158657484.1">
    <property type="nucleotide sequence ID" value="NZ_POQT01000003.1"/>
</dbReference>
<keyword evidence="8" id="KW-1185">Reference proteome</keyword>
<dbReference type="SUPFAM" id="SSF52788">
    <property type="entry name" value="Phosphotyrosine protein phosphatases I"/>
    <property type="match status" value="1"/>
</dbReference>
<dbReference type="PRINTS" id="PR00719">
    <property type="entry name" value="LMWPTPASE"/>
</dbReference>
<accession>A0A4Q7YCA2</accession>
<comment type="similarity">
    <text evidence="1">Belongs to the low molecular weight phosphotyrosine protein phosphatase family.</text>
</comment>
<dbReference type="EMBL" id="SHKV01000001">
    <property type="protein sequence ID" value="RZU34133.1"/>
    <property type="molecule type" value="Genomic_DNA"/>
</dbReference>
<dbReference type="EC" id="3.1.3.48" evidence="2"/>
<dbReference type="AlphaFoldDB" id="A0A4Q7YCA2"/>
<protein>
    <recommendedName>
        <fullName evidence="2">protein-tyrosine-phosphatase</fullName>
        <ecNumber evidence="2">3.1.3.48</ecNumber>
    </recommendedName>
</protein>
<dbReference type="Gene3D" id="3.40.50.2300">
    <property type="match status" value="1"/>
</dbReference>
<dbReference type="InterPro" id="IPR017867">
    <property type="entry name" value="Tyr_phospatase_low_mol_wt"/>
</dbReference>
<dbReference type="SMART" id="SM00226">
    <property type="entry name" value="LMWPc"/>
    <property type="match status" value="1"/>
</dbReference>
<dbReference type="GO" id="GO:0004725">
    <property type="term" value="F:protein tyrosine phosphatase activity"/>
    <property type="evidence" value="ECO:0007669"/>
    <property type="project" value="UniProtKB-EC"/>
</dbReference>
<evidence type="ECO:0000256" key="2">
    <source>
        <dbReference type="ARBA" id="ARBA00013064"/>
    </source>
</evidence>
<evidence type="ECO:0000259" key="6">
    <source>
        <dbReference type="SMART" id="SM00226"/>
    </source>
</evidence>
<keyword evidence="3" id="KW-0378">Hydrolase</keyword>
<feature type="active site" evidence="5">
    <location>
        <position position="22"/>
    </location>
</feature>
<evidence type="ECO:0000313" key="8">
    <source>
        <dbReference type="Proteomes" id="UP000292507"/>
    </source>
</evidence>
<keyword evidence="4" id="KW-0904">Protein phosphatase</keyword>
<gene>
    <name evidence="7" type="ORF">BKA19_3888</name>
</gene>
<evidence type="ECO:0000256" key="3">
    <source>
        <dbReference type="ARBA" id="ARBA00022801"/>
    </source>
</evidence>
<sequence>MSTYPQQTTAKVLFVCTGNICRSAAAERLLRAWTADGDLRVEARSAGTQARPGRPMHPRTERALARHGVRADGFASRRLSDADVDWADLVLTMTGEHRDEVAGISPRGLQKVFTVMEAAALAQTLGQDWSPDSAHRRGAELAQALGEARARYARSRGPQFDVPDPIEGSSRVHAEAVDQIVTALELVFPLLEDRTPLSDETVRMPRIPPVPRPS</sequence>
<feature type="domain" description="Phosphotyrosine protein phosphatase I" evidence="6">
    <location>
        <begin position="10"/>
        <end position="190"/>
    </location>
</feature>
<dbReference type="Proteomes" id="UP000292507">
    <property type="component" value="Unassembled WGS sequence"/>
</dbReference>
<reference evidence="7 8" key="1">
    <citation type="submission" date="2019-02" db="EMBL/GenBank/DDBJ databases">
        <title>Sequencing the genomes of 1000 actinobacteria strains.</title>
        <authorList>
            <person name="Klenk H.-P."/>
        </authorList>
    </citation>
    <scope>NUCLEOTIDE SEQUENCE [LARGE SCALE GENOMIC DNA]</scope>
    <source>
        <strain evidence="7 8">DSM 44509</strain>
    </source>
</reference>